<organism evidence="2 3">
    <name type="scientific">Caenorhabditis remanei</name>
    <name type="common">Caenorhabditis vulgaris</name>
    <dbReference type="NCBI Taxonomy" id="31234"/>
    <lineage>
        <taxon>Eukaryota</taxon>
        <taxon>Metazoa</taxon>
        <taxon>Ecdysozoa</taxon>
        <taxon>Nematoda</taxon>
        <taxon>Chromadorea</taxon>
        <taxon>Rhabditida</taxon>
        <taxon>Rhabditina</taxon>
        <taxon>Rhabditomorpha</taxon>
        <taxon>Rhabditoidea</taxon>
        <taxon>Rhabditidae</taxon>
        <taxon>Peloderinae</taxon>
        <taxon>Caenorhabditis</taxon>
    </lineage>
</organism>
<gene>
    <name evidence="2" type="ORF">GCK72_017494</name>
</gene>
<proteinExistence type="predicted"/>
<dbReference type="AlphaFoldDB" id="A0A6A5G884"/>
<sequence length="123" mass="13747">MPKFRSIGFRKVKSLTPYNYGYVLDPAALMSLHRHHQQPPTYEDSIKSHSPPKYDMTPATTNSTSHNSMELPTSSATTARIEGTRIESPRSTPILLHTRSMSDSCLSPSADLNEEEEGRKSAR</sequence>
<feature type="region of interest" description="Disordered" evidence="1">
    <location>
        <begin position="34"/>
        <end position="123"/>
    </location>
</feature>
<dbReference type="Proteomes" id="UP000483820">
    <property type="component" value="Chromosome V"/>
</dbReference>
<comment type="caution">
    <text evidence="2">The sequence shown here is derived from an EMBL/GenBank/DDBJ whole genome shotgun (WGS) entry which is preliminary data.</text>
</comment>
<evidence type="ECO:0000313" key="2">
    <source>
        <dbReference type="EMBL" id="KAF1750943.1"/>
    </source>
</evidence>
<dbReference type="KEGG" id="crq:GCK72_017494"/>
<protein>
    <submittedName>
        <fullName evidence="2">Uncharacterized protein</fullName>
    </submittedName>
</protein>
<dbReference type="RefSeq" id="XP_003102362.2">
    <property type="nucleotide sequence ID" value="XM_003102314.2"/>
</dbReference>
<evidence type="ECO:0000256" key="1">
    <source>
        <dbReference type="SAM" id="MobiDB-lite"/>
    </source>
</evidence>
<feature type="compositionally biased region" description="Polar residues" evidence="1">
    <location>
        <begin position="58"/>
        <end position="78"/>
    </location>
</feature>
<accession>A0A6A5G884</accession>
<dbReference type="CTD" id="9819296"/>
<name>A0A6A5G884_CAERE</name>
<dbReference type="EMBL" id="WUAV01000005">
    <property type="protein sequence ID" value="KAF1750943.1"/>
    <property type="molecule type" value="Genomic_DNA"/>
</dbReference>
<reference evidence="2 3" key="1">
    <citation type="submission" date="2019-12" db="EMBL/GenBank/DDBJ databases">
        <title>Chromosome-level assembly of the Caenorhabditis remanei genome.</title>
        <authorList>
            <person name="Teterina A.A."/>
            <person name="Willis J.H."/>
            <person name="Phillips P.C."/>
        </authorList>
    </citation>
    <scope>NUCLEOTIDE SEQUENCE [LARGE SCALE GENOMIC DNA]</scope>
    <source>
        <strain evidence="2 3">PX506</strain>
        <tissue evidence="2">Whole organism</tissue>
    </source>
</reference>
<dbReference type="GeneID" id="9819296"/>
<evidence type="ECO:0000313" key="3">
    <source>
        <dbReference type="Proteomes" id="UP000483820"/>
    </source>
</evidence>